<dbReference type="EMBL" id="CAJNRF010003752">
    <property type="protein sequence ID" value="CAF2053043.1"/>
    <property type="molecule type" value="Genomic_DNA"/>
</dbReference>
<proteinExistence type="predicted"/>
<comment type="caution">
    <text evidence="2">The sequence shown here is derived from an EMBL/GenBank/DDBJ whole genome shotgun (WGS) entry which is preliminary data.</text>
</comment>
<evidence type="ECO:0000313" key="2">
    <source>
        <dbReference type="EMBL" id="CAF2053043.1"/>
    </source>
</evidence>
<accession>A0A816PUD6</accession>
<name>A0A816PUD6_9BILA</name>
<evidence type="ECO:0000256" key="1">
    <source>
        <dbReference type="SAM" id="Phobius"/>
    </source>
</evidence>
<protein>
    <submittedName>
        <fullName evidence="2">Uncharacterized protein</fullName>
    </submittedName>
</protein>
<organism evidence="2 3">
    <name type="scientific">Rotaria magnacalcarata</name>
    <dbReference type="NCBI Taxonomy" id="392030"/>
    <lineage>
        <taxon>Eukaryota</taxon>
        <taxon>Metazoa</taxon>
        <taxon>Spiralia</taxon>
        <taxon>Gnathifera</taxon>
        <taxon>Rotifera</taxon>
        <taxon>Eurotatoria</taxon>
        <taxon>Bdelloidea</taxon>
        <taxon>Philodinida</taxon>
        <taxon>Philodinidae</taxon>
        <taxon>Rotaria</taxon>
    </lineage>
</organism>
<keyword evidence="1" id="KW-1133">Transmembrane helix</keyword>
<feature type="transmembrane region" description="Helical" evidence="1">
    <location>
        <begin position="15"/>
        <end position="35"/>
    </location>
</feature>
<keyword evidence="1" id="KW-0472">Membrane</keyword>
<gene>
    <name evidence="2" type="ORF">WKI299_LOCUS10600</name>
</gene>
<dbReference type="Proteomes" id="UP000663856">
    <property type="component" value="Unassembled WGS sequence"/>
</dbReference>
<dbReference type="AlphaFoldDB" id="A0A816PUD6"/>
<evidence type="ECO:0000313" key="3">
    <source>
        <dbReference type="Proteomes" id="UP000663856"/>
    </source>
</evidence>
<sequence length="107" mass="11911">MATTRSSNDSGRYSVVIPISIGFAFLAVTVGVLILTLITRGGERQQDRDFKVFRNIMILFGIYLSGGIPTATVAVKNSVTLFLDRELFNALKKFIRRRNTRVMPALS</sequence>
<keyword evidence="1" id="KW-0812">Transmembrane</keyword>
<feature type="transmembrane region" description="Helical" evidence="1">
    <location>
        <begin position="56"/>
        <end position="75"/>
    </location>
</feature>
<reference evidence="2" key="1">
    <citation type="submission" date="2021-02" db="EMBL/GenBank/DDBJ databases">
        <authorList>
            <person name="Nowell W R."/>
        </authorList>
    </citation>
    <scope>NUCLEOTIDE SEQUENCE</scope>
</reference>